<keyword evidence="1" id="KW-0862">Zinc</keyword>
<evidence type="ECO:0000313" key="3">
    <source>
        <dbReference type="EMBL" id="TBU24405.1"/>
    </source>
</evidence>
<name>A0A4Q9MB15_9APHY</name>
<dbReference type="InterPro" id="IPR013087">
    <property type="entry name" value="Znf_C2H2_type"/>
</dbReference>
<dbReference type="Proteomes" id="UP000292957">
    <property type="component" value="Unassembled WGS sequence"/>
</dbReference>
<dbReference type="Pfam" id="PF18759">
    <property type="entry name" value="Plavaka"/>
    <property type="match status" value="1"/>
</dbReference>
<reference evidence="3" key="1">
    <citation type="submission" date="2019-01" db="EMBL/GenBank/DDBJ databases">
        <title>Draft genome sequences of three monokaryotic isolates of the white-rot basidiomycete fungus Dichomitus squalens.</title>
        <authorList>
            <consortium name="DOE Joint Genome Institute"/>
            <person name="Lopez S.C."/>
            <person name="Andreopoulos B."/>
            <person name="Pangilinan J."/>
            <person name="Lipzen A."/>
            <person name="Riley R."/>
            <person name="Ahrendt S."/>
            <person name="Ng V."/>
            <person name="Barry K."/>
            <person name="Daum C."/>
            <person name="Grigoriev I.V."/>
            <person name="Hilden K.S."/>
            <person name="Makela M.R."/>
            <person name="de Vries R.P."/>
        </authorList>
    </citation>
    <scope>NUCLEOTIDE SEQUENCE [LARGE SCALE GENOMIC DNA]</scope>
    <source>
        <strain evidence="3">OM18370.1</strain>
    </source>
</reference>
<feature type="domain" description="C2H2-type" evidence="2">
    <location>
        <begin position="3"/>
        <end position="31"/>
    </location>
</feature>
<proteinExistence type="predicted"/>
<dbReference type="EMBL" id="ML143480">
    <property type="protein sequence ID" value="TBU24405.1"/>
    <property type="molecule type" value="Genomic_DNA"/>
</dbReference>
<protein>
    <recommendedName>
        <fullName evidence="2">C2H2-type domain-containing protein</fullName>
    </recommendedName>
</protein>
<keyword evidence="1" id="KW-0863">Zinc-finger</keyword>
<dbReference type="GO" id="GO:0008270">
    <property type="term" value="F:zinc ion binding"/>
    <property type="evidence" value="ECO:0007669"/>
    <property type="project" value="UniProtKB-KW"/>
</dbReference>
<gene>
    <name evidence="3" type="ORF">BD311DRAFT_781027</name>
</gene>
<dbReference type="OrthoDB" id="2747587at2759"/>
<keyword evidence="1" id="KW-0479">Metal-binding</keyword>
<sequence length="868" mass="99295">MARWCNLCQKSFVTHRGFTAHNRRVHKNPKPSLPLGQGSTFRYHPHLDARPCDREGNFLPADVPPLPDDINDFAPFEDRPSFEFTELLFEKMHSSSPDINQLLRILSAKRVIQTNGQDSSNGFFASTDTMYDTIDDIDFGNFEWKSIKVRYTGPMDPDAHWMREEYEFHYRDIEQAMVDLACNAEFEGSWDYTPFEEYPTENNRCFSNLMSARFAWKQADKIAQDPATHGAMLFPLILGADKTTVSVATGHQEFHPVYASAGNLSNSMRRAHGEGVIPIAFLPILKTVRQHSDSAAFRAFKKQLYHDALAHVLAPLRPWMTTPRVIRCPDGHYRRAIFELGPFIADYPEQVYVSGVVSHWCPKCRARPTELENEGPPRFREHTGCLMETFDAPTLWDVFGIDSNVVPFTYRFPRADIHELLSPDLLHQLIKGTFKDHLVEWVTQYIHLTAESEAEAKRIMDDIDRRIAAAPSFPGLRRFPDGRNFSQWTGNDSKALMKVPSQVSECIATFLQFCYLVRRPSHDTRTLHDMEVALAKFHKLRRIFKDVGVRPDGISLPRQHTLVHYIRSIRLFGSPNGLCSSITESKHIVAVKRPWRSSNGFHPIQQIVSFNTRLSKMAAARMEFGRRGMLQDDVLTDALLSLDAFEGPAPGFQSDTNISFAARVNAGLPKLREHIRRFLHDDLFPELDAGDAIPLEQCPYIANHLRIGVYHHAYATFYAPSEMSGPGGMHREVIQCNPLWYGQYARYDTVLVNLESDGSFADGTLIVARVLLFFSFIFEDTKYECAFVEWFLLHTPEPDHLTGMWILDSGERAVGVVSIDCIVRACHLMPVFGTTRMPVTFHFSDTLDAFRNYYVNRYIDYHAHETIR</sequence>
<evidence type="ECO:0000259" key="2">
    <source>
        <dbReference type="PROSITE" id="PS50157"/>
    </source>
</evidence>
<dbReference type="InterPro" id="IPR041078">
    <property type="entry name" value="Plavaka"/>
</dbReference>
<dbReference type="PROSITE" id="PS00028">
    <property type="entry name" value="ZINC_FINGER_C2H2_1"/>
    <property type="match status" value="1"/>
</dbReference>
<organism evidence="3">
    <name type="scientific">Dichomitus squalens</name>
    <dbReference type="NCBI Taxonomy" id="114155"/>
    <lineage>
        <taxon>Eukaryota</taxon>
        <taxon>Fungi</taxon>
        <taxon>Dikarya</taxon>
        <taxon>Basidiomycota</taxon>
        <taxon>Agaricomycotina</taxon>
        <taxon>Agaricomycetes</taxon>
        <taxon>Polyporales</taxon>
        <taxon>Polyporaceae</taxon>
        <taxon>Dichomitus</taxon>
    </lineage>
</organism>
<evidence type="ECO:0000256" key="1">
    <source>
        <dbReference type="PROSITE-ProRule" id="PRU00042"/>
    </source>
</evidence>
<dbReference type="AlphaFoldDB" id="A0A4Q9MB15"/>
<dbReference type="PROSITE" id="PS50157">
    <property type="entry name" value="ZINC_FINGER_C2H2_2"/>
    <property type="match status" value="1"/>
</dbReference>
<accession>A0A4Q9MB15</accession>